<feature type="compositionally biased region" description="Polar residues" evidence="2">
    <location>
        <begin position="410"/>
        <end position="439"/>
    </location>
</feature>
<keyword evidence="4" id="KW-1185">Reference proteome</keyword>
<reference evidence="3" key="1">
    <citation type="submission" date="2020-04" db="EMBL/GenBank/DDBJ databases">
        <authorList>
            <person name="Alioto T."/>
            <person name="Alioto T."/>
            <person name="Gomez Garrido J."/>
        </authorList>
    </citation>
    <scope>NUCLEOTIDE SEQUENCE</scope>
    <source>
        <strain evidence="3">A484AB</strain>
    </source>
</reference>
<sequence>MSITSLYNCLFVKNSEFMWTGDLSQLKGESVSIKWNQDNKELEILGKNKQAIEQRLDIGSGNLLTPQLTNVEGTDNDYGCSVTRSKTASQLTNVKATDNVTLNMSGNSESPESSPSINKSEASDALAKVCNYDCECINRSLTTELEGIKLDIAILEGKLLPEVISQNASNTNLLKAKQENMEAIIQHQEEMIQKLSEENSVFKSKLVSHENLVFRLTGNNQENNGRGPATNPINTSSVMTPISSVKLHNLNTNNSSSINSPSAVKTPLNMNKVFKSKLFSLENLVFRLTRNNQENNDRGPATKSTINTPSVTTPISSVKLHNLNTNNPSPINSPSAVKTPLNMNRNNASPIARNDHGPTINTTNISTGRSSCNSVQLDDLELNDANQSITEIPSAISKTSAKSRENNASLITIENPSPKQNPTQNYYNRDPNKNNIDSANTDKTKKALVACPFLKRRGYCLKGHKCDFLHENVLPGTRGKTSPQKSGERSLPPNMPQCSNNQFPFPYDPNYFPPIRFPWFYPLSQPFPYPYVVPPHMPPLMRPPPLMSIMTKPPVH</sequence>
<dbReference type="InterPro" id="IPR000571">
    <property type="entry name" value="Znf_CCCH"/>
</dbReference>
<feature type="coiled-coil region" evidence="1">
    <location>
        <begin position="178"/>
        <end position="205"/>
    </location>
</feature>
<keyword evidence="1" id="KW-0175">Coiled coil</keyword>
<comment type="caution">
    <text evidence="3">The sequence shown here is derived from an EMBL/GenBank/DDBJ whole genome shotgun (WGS) entry which is preliminary data.</text>
</comment>
<organism evidence="3 4">
    <name type="scientific">Paramuricea clavata</name>
    <name type="common">Red gorgonian</name>
    <name type="synonym">Violescent sea-whip</name>
    <dbReference type="NCBI Taxonomy" id="317549"/>
    <lineage>
        <taxon>Eukaryota</taxon>
        <taxon>Metazoa</taxon>
        <taxon>Cnidaria</taxon>
        <taxon>Anthozoa</taxon>
        <taxon>Octocorallia</taxon>
        <taxon>Malacalcyonacea</taxon>
        <taxon>Plexauridae</taxon>
        <taxon>Paramuricea</taxon>
    </lineage>
</organism>
<evidence type="ECO:0000256" key="1">
    <source>
        <dbReference type="SAM" id="Coils"/>
    </source>
</evidence>
<evidence type="ECO:0000313" key="4">
    <source>
        <dbReference type="Proteomes" id="UP001152795"/>
    </source>
</evidence>
<proteinExistence type="predicted"/>
<feature type="region of interest" description="Disordered" evidence="2">
    <location>
        <begin position="344"/>
        <end position="367"/>
    </location>
</feature>
<dbReference type="PROSITE" id="PS50103">
    <property type="entry name" value="ZF_C3H1"/>
    <property type="match status" value="1"/>
</dbReference>
<feature type="region of interest" description="Disordered" evidence="2">
    <location>
        <begin position="101"/>
        <end position="120"/>
    </location>
</feature>
<feature type="region of interest" description="Disordered" evidence="2">
    <location>
        <begin position="410"/>
        <end position="441"/>
    </location>
</feature>
<evidence type="ECO:0000256" key="2">
    <source>
        <dbReference type="SAM" id="MobiDB-lite"/>
    </source>
</evidence>
<dbReference type="AlphaFoldDB" id="A0A7D9IRM9"/>
<dbReference type="EMBL" id="CACRXK020007205">
    <property type="protein sequence ID" value="CAB4011606.1"/>
    <property type="molecule type" value="Genomic_DNA"/>
</dbReference>
<accession>A0A7D9IRM9</accession>
<feature type="region of interest" description="Disordered" evidence="2">
    <location>
        <begin position="476"/>
        <end position="496"/>
    </location>
</feature>
<name>A0A7D9IRM9_PARCT</name>
<protein>
    <submittedName>
        <fullName evidence="3">---NA</fullName>
    </submittedName>
</protein>
<dbReference type="Proteomes" id="UP001152795">
    <property type="component" value="Unassembled WGS sequence"/>
</dbReference>
<dbReference type="GO" id="GO:0046872">
    <property type="term" value="F:metal ion binding"/>
    <property type="evidence" value="ECO:0007669"/>
    <property type="project" value="InterPro"/>
</dbReference>
<gene>
    <name evidence="3" type="ORF">PACLA_8A035979</name>
</gene>
<evidence type="ECO:0000313" key="3">
    <source>
        <dbReference type="EMBL" id="CAB4011606.1"/>
    </source>
</evidence>